<proteinExistence type="predicted"/>
<reference evidence="1" key="1">
    <citation type="submission" date="2020-03" db="EMBL/GenBank/DDBJ databases">
        <title>The deep terrestrial virosphere.</title>
        <authorList>
            <person name="Holmfeldt K."/>
            <person name="Nilsson E."/>
            <person name="Simone D."/>
            <person name="Lopez-Fernandez M."/>
            <person name="Wu X."/>
            <person name="de Brujin I."/>
            <person name="Lundin D."/>
            <person name="Andersson A."/>
            <person name="Bertilsson S."/>
            <person name="Dopson M."/>
        </authorList>
    </citation>
    <scope>NUCLEOTIDE SEQUENCE</scope>
    <source>
        <strain evidence="1">TM448B00314</strain>
    </source>
</reference>
<protein>
    <submittedName>
        <fullName evidence="1">Uncharacterized protein</fullName>
    </submittedName>
</protein>
<name>A0A6M3XAZ8_9ZZZZ</name>
<gene>
    <name evidence="1" type="ORF">TM448B00314_0032</name>
</gene>
<sequence>MPTPQPNEDRNSFVSRCIRQLRREGKHNQKEIVGKCEGMYTYYTKRG</sequence>
<dbReference type="EMBL" id="MT144610">
    <property type="protein sequence ID" value="QJH94972.1"/>
    <property type="molecule type" value="Genomic_DNA"/>
</dbReference>
<dbReference type="AlphaFoldDB" id="A0A6M3XAZ8"/>
<accession>A0A6M3XAZ8</accession>
<organism evidence="1">
    <name type="scientific">viral metagenome</name>
    <dbReference type="NCBI Taxonomy" id="1070528"/>
    <lineage>
        <taxon>unclassified sequences</taxon>
        <taxon>metagenomes</taxon>
        <taxon>organismal metagenomes</taxon>
    </lineage>
</organism>
<evidence type="ECO:0000313" key="1">
    <source>
        <dbReference type="EMBL" id="QJH94972.1"/>
    </source>
</evidence>